<keyword evidence="8" id="KW-0966">Cell projection</keyword>
<keyword evidence="7" id="KW-0206">Cytoskeleton</keyword>
<keyword evidence="4" id="KW-0677">Repeat</keyword>
<name>A0ABP0UKX0_9BRYO</name>
<gene>
    <name evidence="9" type="ORF">CSSPTR1EN2_LOCUS17152</name>
</gene>
<keyword evidence="5" id="KW-0282">Flagellum</keyword>
<organism evidence="9 10">
    <name type="scientific">Sphagnum troendelagicum</name>
    <dbReference type="NCBI Taxonomy" id="128251"/>
    <lineage>
        <taxon>Eukaryota</taxon>
        <taxon>Viridiplantae</taxon>
        <taxon>Streptophyta</taxon>
        <taxon>Embryophyta</taxon>
        <taxon>Bryophyta</taxon>
        <taxon>Sphagnophytina</taxon>
        <taxon>Sphagnopsida</taxon>
        <taxon>Sphagnales</taxon>
        <taxon>Sphagnaceae</taxon>
        <taxon>Sphagnum</taxon>
    </lineage>
</organism>
<evidence type="ECO:0000256" key="4">
    <source>
        <dbReference type="ARBA" id="ARBA00022737"/>
    </source>
</evidence>
<evidence type="ECO:0000313" key="10">
    <source>
        <dbReference type="Proteomes" id="UP001497512"/>
    </source>
</evidence>
<comment type="subcellular location">
    <subcellularLocation>
        <location evidence="1">Cell projection</location>
        <location evidence="1">Cilium</location>
        <location evidence="1">Flagellum</location>
    </subcellularLocation>
    <subcellularLocation>
        <location evidence="2">Cytoplasm</location>
        <location evidence="2">Cytoskeleton</location>
        <location evidence="2">Cilium axoneme</location>
    </subcellularLocation>
</comment>
<evidence type="ECO:0000256" key="8">
    <source>
        <dbReference type="ARBA" id="ARBA00023273"/>
    </source>
</evidence>
<evidence type="ECO:0000313" key="9">
    <source>
        <dbReference type="EMBL" id="CAK9224079.1"/>
    </source>
</evidence>
<evidence type="ECO:0000256" key="2">
    <source>
        <dbReference type="ARBA" id="ARBA00004430"/>
    </source>
</evidence>
<protein>
    <submittedName>
        <fullName evidence="9">Uncharacterized protein</fullName>
    </submittedName>
</protein>
<dbReference type="SUPFAM" id="SSF82185">
    <property type="entry name" value="Histone H3 K4-specific methyltransferase SET7/9 N-terminal domain"/>
    <property type="match status" value="3"/>
</dbReference>
<keyword evidence="3" id="KW-0963">Cytoplasm</keyword>
<evidence type="ECO:0000256" key="6">
    <source>
        <dbReference type="ARBA" id="ARBA00023069"/>
    </source>
</evidence>
<dbReference type="EMBL" id="OZ019896">
    <property type="protein sequence ID" value="CAK9224079.1"/>
    <property type="molecule type" value="Genomic_DNA"/>
</dbReference>
<dbReference type="Pfam" id="PF02493">
    <property type="entry name" value="MORN"/>
    <property type="match status" value="8"/>
</dbReference>
<evidence type="ECO:0000256" key="1">
    <source>
        <dbReference type="ARBA" id="ARBA00004230"/>
    </source>
</evidence>
<keyword evidence="6" id="KW-0969">Cilium</keyword>
<evidence type="ECO:0000256" key="3">
    <source>
        <dbReference type="ARBA" id="ARBA00022490"/>
    </source>
</evidence>
<dbReference type="InterPro" id="IPR003409">
    <property type="entry name" value="MORN"/>
</dbReference>
<sequence length="817" mass="93074">MVFPRPTVSDEKLQAVKAELNALTRSPEELAFQQEKIEKEIIEETLIYSLFAQHASLIELISQYKRFYNTPIRSNMVKAWLWNSYQGPLSEADFPEGEGYAYLGVENIYYNGSFKKGMMHGNGKLRWGKGIVYEGNFIYNCIAGDGTYDWPGGAKYIGKVFDGLPHGVGAMQIGKQMHTYDGLWVHGIRHGLGTMEYGKGRNVSYVGEWEGDRKQGKGQFLFPSRNTYEGMWSEGKPHGLGTQVQCLFWEPGNPLNNLGITNKDHPNTILANIYEGDWKEGFPEGSGKSLWTWHDKEEEALLLHNMYVGEYAKGQRSGRGTFYYASGAIFQGMWRGNDKEGPGVLTYENGKVHYGIFCRDHYEPIRDESMNVLVKEALDKVVDEEEDPQATKKALSDALMRFNSELKDIFFTWSMMVESRSLFSNPVENYLDDASDYGTITKGHTMGLSLQGLQEAFKNRQKIFAARGTSPNSKFDTQHQSLSNESQVGIELGKDNEKDISKEYLGTLAKNLPIKELDENLSKVKKLVDQEVPSDEILQQGDLNSPLHWTKASPFDTLILEGQARAMSVEQFWRLCFDAHILEPGLGLAQVDMILKPSANAWDDAFDLYCPSRQLIQREVDEAFVKLALCKFYTDEMTMQKKVIRVLEGCVKAITTWSQEETMYTIIQSFEIQGVFIQASSHLQRLFGECMLESKCSNYCIKLHSLINFYKKIRPQMDVPPNSITTSTLQALYQYQLQDRNPSVFLDIDINYREFEISILQFAILEAKTNKILLSSQPHEVLKFVQRTSLGSHLVSNFTKNNPTKQSRKRFQLNAYS</sequence>
<accession>A0ABP0UKX0</accession>
<dbReference type="PANTHER" id="PTHR46613">
    <property type="entry name" value="RADIAL SPOKE HEAD 10 HOMOLOG B-RELATED"/>
    <property type="match status" value="1"/>
</dbReference>
<dbReference type="SMART" id="SM00698">
    <property type="entry name" value="MORN"/>
    <property type="match status" value="8"/>
</dbReference>
<proteinExistence type="predicted"/>
<keyword evidence="10" id="KW-1185">Reference proteome</keyword>
<evidence type="ECO:0000256" key="5">
    <source>
        <dbReference type="ARBA" id="ARBA00022846"/>
    </source>
</evidence>
<dbReference type="Proteomes" id="UP001497512">
    <property type="component" value="Chromosome 4"/>
</dbReference>
<dbReference type="PANTHER" id="PTHR46613:SF1">
    <property type="entry name" value="RADIAL SPOKE HEAD 10 HOMOLOG B-RELATED"/>
    <property type="match status" value="1"/>
</dbReference>
<reference evidence="9" key="1">
    <citation type="submission" date="2024-02" db="EMBL/GenBank/DDBJ databases">
        <authorList>
            <consortium name="ELIXIR-Norway"/>
            <consortium name="Elixir Norway"/>
        </authorList>
    </citation>
    <scope>NUCLEOTIDE SEQUENCE</scope>
</reference>
<evidence type="ECO:0000256" key="7">
    <source>
        <dbReference type="ARBA" id="ARBA00023212"/>
    </source>
</evidence>
<dbReference type="Gene3D" id="2.20.110.10">
    <property type="entry name" value="Histone H3 K4-specific methyltransferase SET7/9 N-terminal domain"/>
    <property type="match status" value="2"/>
</dbReference>